<feature type="transmembrane region" description="Helical" evidence="1">
    <location>
        <begin position="33"/>
        <end position="52"/>
    </location>
</feature>
<dbReference type="EMBL" id="MFJF01000015">
    <property type="protein sequence ID" value="OGG06489.1"/>
    <property type="molecule type" value="Genomic_DNA"/>
</dbReference>
<proteinExistence type="predicted"/>
<gene>
    <name evidence="2" type="ORF">A2777_05925</name>
</gene>
<comment type="caution">
    <text evidence="2">The sequence shown here is derived from an EMBL/GenBank/DDBJ whole genome shotgun (WGS) entry which is preliminary data.</text>
</comment>
<dbReference type="Proteomes" id="UP000177354">
    <property type="component" value="Unassembled WGS sequence"/>
</dbReference>
<sequence>MKFIKLMLFLISISLIFPSKSHAYIDPGTGSYLFQIIAASLITVLLSARTFLKFVRNILGRITSFKKSKK</sequence>
<evidence type="ECO:0000313" key="3">
    <source>
        <dbReference type="Proteomes" id="UP000177354"/>
    </source>
</evidence>
<reference evidence="2 3" key="1">
    <citation type="journal article" date="2016" name="Nat. Commun.">
        <title>Thousands of microbial genomes shed light on interconnected biogeochemical processes in an aquifer system.</title>
        <authorList>
            <person name="Anantharaman K."/>
            <person name="Brown C.T."/>
            <person name="Hug L.A."/>
            <person name="Sharon I."/>
            <person name="Castelle C.J."/>
            <person name="Probst A.J."/>
            <person name="Thomas B.C."/>
            <person name="Singh A."/>
            <person name="Wilkins M.J."/>
            <person name="Karaoz U."/>
            <person name="Brodie E.L."/>
            <person name="Williams K.H."/>
            <person name="Hubbard S.S."/>
            <person name="Banfield J.F."/>
        </authorList>
    </citation>
    <scope>NUCLEOTIDE SEQUENCE [LARGE SCALE GENOMIC DNA]</scope>
</reference>
<evidence type="ECO:0000256" key="1">
    <source>
        <dbReference type="SAM" id="Phobius"/>
    </source>
</evidence>
<keyword evidence="1" id="KW-0812">Transmembrane</keyword>
<name>A0A1F5Z1Z4_9BACT</name>
<evidence type="ECO:0000313" key="2">
    <source>
        <dbReference type="EMBL" id="OGG06489.1"/>
    </source>
</evidence>
<accession>A0A1F5Z1Z4</accession>
<protein>
    <submittedName>
        <fullName evidence="2">Uncharacterized protein</fullName>
    </submittedName>
</protein>
<dbReference type="AlphaFoldDB" id="A0A1F5Z1Z4"/>
<keyword evidence="1" id="KW-0472">Membrane</keyword>
<organism evidence="2 3">
    <name type="scientific">Candidatus Gottesmanbacteria bacterium RIFCSPHIGHO2_01_FULL_40_15</name>
    <dbReference type="NCBI Taxonomy" id="1798376"/>
    <lineage>
        <taxon>Bacteria</taxon>
        <taxon>Candidatus Gottesmaniibacteriota</taxon>
    </lineage>
</organism>
<keyword evidence="1" id="KW-1133">Transmembrane helix</keyword>